<sequence length="285" mass="31701">MIHYRGQRAAATGSEFDERALTAFFEKRRLGGKMVPVGKFKLPPQAPDWLERTAAEARRKIAASPLMQGCAAERSGDLRYARALFGGFWHFVDVFPGIIRETYTAVPALEADERLQRFLTRAARRVAGKLRGMEADERGHRELWIASARQAGLSEGQLHAWPVLPEIRQLADRMAAERNMGRRLLYFVAVEIVAAEASQFLSRAPRFVEAMGADGMLWFAAHPVARQDPTTHEAISYALALSFKRVTAEPLDEAAVDADIQRCVDWFFAGSVACAHEFAEAKGSP</sequence>
<reference evidence="1 2" key="1">
    <citation type="submission" date="2019-12" db="EMBL/GenBank/DDBJ databases">
        <title>Comparative genomics gives insights into the taxonomy of the Azoarcus-Aromatoleum group and reveals separate origins of nif in the plant-associated Azoarcus and non-plant-associated Aromatoleum sub-groups.</title>
        <authorList>
            <person name="Lafos M."/>
            <person name="Maluk M."/>
            <person name="Batista M."/>
            <person name="Junghare M."/>
            <person name="Carmona M."/>
            <person name="Faoro H."/>
            <person name="Cruz L.M."/>
            <person name="Battistoni F."/>
            <person name="De Souza E."/>
            <person name="Pedrosa F."/>
            <person name="Chen W.-M."/>
            <person name="Poole P.S."/>
            <person name="Dixon R.A."/>
            <person name="James E.K."/>
        </authorList>
    </citation>
    <scope>NUCLEOTIDE SEQUENCE [LARGE SCALE GENOMIC DNA]</scope>
    <source>
        <strain evidence="1 2">Td21</strain>
    </source>
</reference>
<evidence type="ECO:0000313" key="1">
    <source>
        <dbReference type="EMBL" id="NMG43881.1"/>
    </source>
</evidence>
<evidence type="ECO:0008006" key="3">
    <source>
        <dbReference type="Google" id="ProtNLM"/>
    </source>
</evidence>
<dbReference type="InterPro" id="IPR016084">
    <property type="entry name" value="Haem_Oase-like_multi-hlx"/>
</dbReference>
<gene>
    <name evidence="1" type="ORF">GPA22_09065</name>
</gene>
<accession>A0ABX1Q0J1</accession>
<name>A0ABX1Q0J1_9RHOO</name>
<comment type="caution">
    <text evidence="1">The sequence shown here is derived from an EMBL/GenBank/DDBJ whole genome shotgun (WGS) entry which is preliminary data.</text>
</comment>
<dbReference type="RefSeq" id="WP_169255776.1">
    <property type="nucleotide sequence ID" value="NZ_WTVN01000011.1"/>
</dbReference>
<dbReference type="Gene3D" id="1.20.910.10">
    <property type="entry name" value="Heme oxygenase-like"/>
    <property type="match status" value="1"/>
</dbReference>
<dbReference type="EMBL" id="WTVN01000011">
    <property type="protein sequence ID" value="NMG43881.1"/>
    <property type="molecule type" value="Genomic_DNA"/>
</dbReference>
<dbReference type="Proteomes" id="UP000623795">
    <property type="component" value="Unassembled WGS sequence"/>
</dbReference>
<keyword evidence="2" id="KW-1185">Reference proteome</keyword>
<proteinExistence type="predicted"/>
<dbReference type="SUPFAM" id="SSF48613">
    <property type="entry name" value="Heme oxygenase-like"/>
    <property type="match status" value="1"/>
</dbReference>
<evidence type="ECO:0000313" key="2">
    <source>
        <dbReference type="Proteomes" id="UP000623795"/>
    </source>
</evidence>
<protein>
    <recommendedName>
        <fullName evidence="3">Thiaminase-2/PQQC domain-containing protein</fullName>
    </recommendedName>
</protein>
<organism evidence="1 2">
    <name type="scientific">Aromatoleum toluvorans</name>
    <dbReference type="NCBI Taxonomy" id="92002"/>
    <lineage>
        <taxon>Bacteria</taxon>
        <taxon>Pseudomonadati</taxon>
        <taxon>Pseudomonadota</taxon>
        <taxon>Betaproteobacteria</taxon>
        <taxon>Rhodocyclales</taxon>
        <taxon>Rhodocyclaceae</taxon>
        <taxon>Aromatoleum</taxon>
    </lineage>
</organism>